<dbReference type="Proteomes" id="UP000001169">
    <property type="component" value="Chromosome I"/>
</dbReference>
<dbReference type="KEGG" id="hma:rrnAC0531"/>
<protein>
    <submittedName>
        <fullName evidence="1">Uncharacterized protein</fullName>
    </submittedName>
</protein>
<accession>Q5V4K2</accession>
<dbReference type="PaxDb" id="272569-rrnAC0531"/>
<dbReference type="PATRIC" id="fig|272569.17.peg.1296"/>
<dbReference type="EMBL" id="AY596297">
    <property type="protein sequence ID" value="AAV45550.1"/>
    <property type="molecule type" value="Genomic_DNA"/>
</dbReference>
<dbReference type="STRING" id="272569.rrnAC0531"/>
<dbReference type="HOGENOM" id="CLU_212429_0_0_2"/>
<reference evidence="1 2" key="1">
    <citation type="journal article" date="2004" name="Genome Res.">
        <title>Genome sequence of Haloarcula marismortui: a halophilic archaeon from the Dead Sea.</title>
        <authorList>
            <person name="Baliga N.S."/>
            <person name="Bonneau R."/>
            <person name="Facciotti M.T."/>
            <person name="Pan M."/>
            <person name="Glusman G."/>
            <person name="Deutsch E.W."/>
            <person name="Shannon P."/>
            <person name="Chiu Y."/>
            <person name="Weng R.S."/>
            <person name="Gan R.R."/>
            <person name="Hung P."/>
            <person name="Date S.V."/>
            <person name="Marcotte E."/>
            <person name="Hood L."/>
            <person name="Ng W.V."/>
        </authorList>
    </citation>
    <scope>NUCLEOTIDE SEQUENCE [LARGE SCALE GENOMIC DNA]</scope>
    <source>
        <strain evidence="2">ATCC 43049 / DSM 3752 / JCM 8966 / VKM B-1809</strain>
    </source>
</reference>
<evidence type="ECO:0000313" key="1">
    <source>
        <dbReference type="EMBL" id="AAV45550.1"/>
    </source>
</evidence>
<keyword evidence="2" id="KW-1185">Reference proteome</keyword>
<dbReference type="eggNOG" id="arCOG01038">
    <property type="taxonomic scope" value="Archaea"/>
</dbReference>
<organism evidence="1 2">
    <name type="scientific">Haloarcula marismortui (strain ATCC 43049 / DSM 3752 / JCM 8966 / VKM B-1809)</name>
    <name type="common">Halobacterium marismortui</name>
    <dbReference type="NCBI Taxonomy" id="272569"/>
    <lineage>
        <taxon>Archaea</taxon>
        <taxon>Methanobacteriati</taxon>
        <taxon>Methanobacteriota</taxon>
        <taxon>Stenosarchaea group</taxon>
        <taxon>Halobacteria</taxon>
        <taxon>Halobacteriales</taxon>
        <taxon>Haloarculaceae</taxon>
        <taxon>Haloarcula</taxon>
    </lineage>
</organism>
<dbReference type="AlphaFoldDB" id="Q5V4K2"/>
<name>Q5V4K2_HALMA</name>
<dbReference type="EnsemblBacteria" id="AAV45550">
    <property type="protein sequence ID" value="AAV45550"/>
    <property type="gene ID" value="rrnAC0531"/>
</dbReference>
<evidence type="ECO:0000313" key="2">
    <source>
        <dbReference type="Proteomes" id="UP000001169"/>
    </source>
</evidence>
<gene>
    <name evidence="1" type="ordered locus">rrnAC0531</name>
</gene>
<sequence length="42" mass="4700">MESVYEIETTDRDPDEVAQEIQAVVAGEREPSAGTVSYIDWL</sequence>
<proteinExistence type="predicted"/>